<dbReference type="Proteomes" id="UP001597399">
    <property type="component" value="Unassembled WGS sequence"/>
</dbReference>
<evidence type="ECO:0000259" key="2">
    <source>
        <dbReference type="Pfam" id="PF03972"/>
    </source>
</evidence>
<dbReference type="InterPro" id="IPR005656">
    <property type="entry name" value="MmgE_PrpD"/>
</dbReference>
<dbReference type="Pfam" id="PF03972">
    <property type="entry name" value="MmgE_PrpD_N"/>
    <property type="match status" value="1"/>
</dbReference>
<evidence type="ECO:0000256" key="1">
    <source>
        <dbReference type="ARBA" id="ARBA00006174"/>
    </source>
</evidence>
<dbReference type="PANTHER" id="PTHR16943">
    <property type="entry name" value="2-METHYLCITRATE DEHYDRATASE-RELATED"/>
    <property type="match status" value="1"/>
</dbReference>
<dbReference type="InterPro" id="IPR045336">
    <property type="entry name" value="MmgE_PrpD_N"/>
</dbReference>
<dbReference type="PANTHER" id="PTHR16943:SF8">
    <property type="entry name" value="2-METHYLCITRATE DEHYDRATASE"/>
    <property type="match status" value="1"/>
</dbReference>
<gene>
    <name evidence="3" type="ORF">ACFSUE_10365</name>
</gene>
<evidence type="ECO:0000313" key="4">
    <source>
        <dbReference type="Proteomes" id="UP001597399"/>
    </source>
</evidence>
<sequence>MDHQTETIVKLIRSSDPLQDIQALTAARDGFFDYIASSLAAVQEPAVAKLRDHVAREPSSARLVGANIRVSAQNAALCNGFQAHYLNYDNAHFDVRGHPSAPILSVLLAVSDTNTDGDAFLRAYIIGVELITRLGDRQSLSL</sequence>
<dbReference type="InterPro" id="IPR036148">
    <property type="entry name" value="MmgE/PrpD_sf"/>
</dbReference>
<dbReference type="RefSeq" id="WP_253063399.1">
    <property type="nucleotide sequence ID" value="NZ_JAMXWM010000020.1"/>
</dbReference>
<evidence type="ECO:0000313" key="3">
    <source>
        <dbReference type="EMBL" id="MFD2694028.1"/>
    </source>
</evidence>
<keyword evidence="4" id="KW-1185">Reference proteome</keyword>
<protein>
    <submittedName>
        <fullName evidence="3">MmgE/PrpD family protein</fullName>
    </submittedName>
</protein>
<dbReference type="SUPFAM" id="SSF103378">
    <property type="entry name" value="2-methylcitrate dehydratase PrpD"/>
    <property type="match status" value="1"/>
</dbReference>
<comment type="similarity">
    <text evidence="1">Belongs to the PrpD family.</text>
</comment>
<accession>A0ABW5S3P2</accession>
<feature type="domain" description="MmgE/PrpD N-terminal" evidence="2">
    <location>
        <begin position="19"/>
        <end position="138"/>
    </location>
</feature>
<reference evidence="4" key="1">
    <citation type="journal article" date="2019" name="Int. J. Syst. Evol. Microbiol.">
        <title>The Global Catalogue of Microorganisms (GCM) 10K type strain sequencing project: providing services to taxonomists for standard genome sequencing and annotation.</title>
        <authorList>
            <consortium name="The Broad Institute Genomics Platform"/>
            <consortium name="The Broad Institute Genome Sequencing Center for Infectious Disease"/>
            <person name="Wu L."/>
            <person name="Ma J."/>
        </authorList>
    </citation>
    <scope>NUCLEOTIDE SEQUENCE [LARGE SCALE GENOMIC DNA]</scope>
    <source>
        <strain evidence="4">TISTR 2466</strain>
    </source>
</reference>
<dbReference type="EMBL" id="JBHUMQ010000024">
    <property type="protein sequence ID" value="MFD2694028.1"/>
    <property type="molecule type" value="Genomic_DNA"/>
</dbReference>
<proteinExistence type="inferred from homology"/>
<organism evidence="3 4">
    <name type="scientific">Sporolactobacillus shoreicorticis</name>
    <dbReference type="NCBI Taxonomy" id="1923877"/>
    <lineage>
        <taxon>Bacteria</taxon>
        <taxon>Bacillati</taxon>
        <taxon>Bacillota</taxon>
        <taxon>Bacilli</taxon>
        <taxon>Bacillales</taxon>
        <taxon>Sporolactobacillaceae</taxon>
        <taxon>Sporolactobacillus</taxon>
    </lineage>
</organism>
<name>A0ABW5S3P2_9BACL</name>
<comment type="caution">
    <text evidence="3">The sequence shown here is derived from an EMBL/GenBank/DDBJ whole genome shotgun (WGS) entry which is preliminary data.</text>
</comment>
<dbReference type="Gene3D" id="1.10.4100.10">
    <property type="entry name" value="2-methylcitrate dehydratase PrpD"/>
    <property type="match status" value="1"/>
</dbReference>
<dbReference type="InterPro" id="IPR042183">
    <property type="entry name" value="MmgE/PrpD_sf_1"/>
</dbReference>